<keyword evidence="2" id="KW-1185">Reference proteome</keyword>
<dbReference type="EMBL" id="MU266849">
    <property type="protein sequence ID" value="KAH7918129.1"/>
    <property type="molecule type" value="Genomic_DNA"/>
</dbReference>
<comment type="caution">
    <text evidence="1">The sequence shown here is derived from an EMBL/GenBank/DDBJ whole genome shotgun (WGS) entry which is preliminary data.</text>
</comment>
<sequence>MSVNIEVELLTATSIREVYGDEIKGTPPSWLEVFLRSDTAEDVMSLTTRWVGGKPFPRYMKTVSLSVGWRQGAELLENSSVGVSVTVASEIWNNWIVFYTDPWFEVYLHGGRGQWIVNAELHQPKSEQGSAAGEWGCISGRRGGREVEVVKEWEFSAPPPPIPPRRPSTDSTPASKSHLVVQVISSAPACTPPKARDKGKNGGEDGVAGEYRWGGGVGEAKMRQRGGGIAGGRGDSESKVIVEDEDVDLEDENEAEWRGREQSGMALTALTMACGNKTPRELRLIWAAVGGEPGRKGCDVYGPLFYMGFPSLGFSPLHHQRRL</sequence>
<accession>A0ACB8AY60</accession>
<evidence type="ECO:0000313" key="1">
    <source>
        <dbReference type="EMBL" id="KAH7918129.1"/>
    </source>
</evidence>
<organism evidence="1 2">
    <name type="scientific">Leucogyrophana mollusca</name>
    <dbReference type="NCBI Taxonomy" id="85980"/>
    <lineage>
        <taxon>Eukaryota</taxon>
        <taxon>Fungi</taxon>
        <taxon>Dikarya</taxon>
        <taxon>Basidiomycota</taxon>
        <taxon>Agaricomycotina</taxon>
        <taxon>Agaricomycetes</taxon>
        <taxon>Agaricomycetidae</taxon>
        <taxon>Boletales</taxon>
        <taxon>Boletales incertae sedis</taxon>
        <taxon>Leucogyrophana</taxon>
    </lineage>
</organism>
<gene>
    <name evidence="1" type="ORF">BV22DRAFT_1051941</name>
</gene>
<protein>
    <submittedName>
        <fullName evidence="1">Uncharacterized protein</fullName>
    </submittedName>
</protein>
<name>A0ACB8AY60_9AGAM</name>
<reference evidence="1" key="1">
    <citation type="journal article" date="2021" name="New Phytol.">
        <title>Evolutionary innovations through gain and loss of genes in the ectomycorrhizal Boletales.</title>
        <authorList>
            <person name="Wu G."/>
            <person name="Miyauchi S."/>
            <person name="Morin E."/>
            <person name="Kuo A."/>
            <person name="Drula E."/>
            <person name="Varga T."/>
            <person name="Kohler A."/>
            <person name="Feng B."/>
            <person name="Cao Y."/>
            <person name="Lipzen A."/>
            <person name="Daum C."/>
            <person name="Hundley H."/>
            <person name="Pangilinan J."/>
            <person name="Johnson J."/>
            <person name="Barry K."/>
            <person name="LaButti K."/>
            <person name="Ng V."/>
            <person name="Ahrendt S."/>
            <person name="Min B."/>
            <person name="Choi I.G."/>
            <person name="Park H."/>
            <person name="Plett J.M."/>
            <person name="Magnuson J."/>
            <person name="Spatafora J.W."/>
            <person name="Nagy L.G."/>
            <person name="Henrissat B."/>
            <person name="Grigoriev I.V."/>
            <person name="Yang Z.L."/>
            <person name="Xu J."/>
            <person name="Martin F.M."/>
        </authorList>
    </citation>
    <scope>NUCLEOTIDE SEQUENCE</scope>
    <source>
        <strain evidence="1">KUC20120723A-06</strain>
    </source>
</reference>
<proteinExistence type="predicted"/>
<dbReference type="Proteomes" id="UP000790709">
    <property type="component" value="Unassembled WGS sequence"/>
</dbReference>
<evidence type="ECO:0000313" key="2">
    <source>
        <dbReference type="Proteomes" id="UP000790709"/>
    </source>
</evidence>